<name>A0A8T1JGZ7_9STRA</name>
<protein>
    <submittedName>
        <fullName evidence="1">Uncharacterized protein</fullName>
    </submittedName>
</protein>
<gene>
    <name evidence="1" type="ORF">PC117_g25858</name>
    <name evidence="2" type="ORF">PC129_g23091</name>
</gene>
<comment type="caution">
    <text evidence="1">The sequence shown here is derived from an EMBL/GenBank/DDBJ whole genome shotgun (WGS) entry which is preliminary data.</text>
</comment>
<evidence type="ECO:0000313" key="3">
    <source>
        <dbReference type="Proteomes" id="UP000736787"/>
    </source>
</evidence>
<evidence type="ECO:0000313" key="2">
    <source>
        <dbReference type="EMBL" id="KAG3202986.1"/>
    </source>
</evidence>
<organism evidence="1 3">
    <name type="scientific">Phytophthora cactorum</name>
    <dbReference type="NCBI Taxonomy" id="29920"/>
    <lineage>
        <taxon>Eukaryota</taxon>
        <taxon>Sar</taxon>
        <taxon>Stramenopiles</taxon>
        <taxon>Oomycota</taxon>
        <taxon>Peronosporomycetes</taxon>
        <taxon>Peronosporales</taxon>
        <taxon>Peronosporaceae</taxon>
        <taxon>Phytophthora</taxon>
    </lineage>
</organism>
<sequence length="49" mass="4965">MPSVDPDSDTSGVPHTVPGSECAFLDGWSSAARADPTGSLSAVRVAYTV</sequence>
<dbReference type="Proteomes" id="UP000760860">
    <property type="component" value="Unassembled WGS sequence"/>
</dbReference>
<evidence type="ECO:0000313" key="1">
    <source>
        <dbReference type="EMBL" id="KAG2884208.1"/>
    </source>
</evidence>
<dbReference type="Proteomes" id="UP000736787">
    <property type="component" value="Unassembled WGS sequence"/>
</dbReference>
<reference evidence="1" key="1">
    <citation type="submission" date="2018-10" db="EMBL/GenBank/DDBJ databases">
        <title>Effector identification in a new, highly contiguous assembly of the strawberry crown rot pathogen Phytophthora cactorum.</title>
        <authorList>
            <person name="Armitage A.D."/>
            <person name="Nellist C.F."/>
            <person name="Bates H."/>
            <person name="Vickerstaff R.J."/>
            <person name="Harrison R.J."/>
        </authorList>
    </citation>
    <scope>NUCLEOTIDE SEQUENCE</scope>
    <source>
        <strain evidence="1">4040</strain>
        <strain evidence="2">P421</strain>
    </source>
</reference>
<dbReference type="EMBL" id="RCMV01002417">
    <property type="protein sequence ID" value="KAG3202986.1"/>
    <property type="molecule type" value="Genomic_DNA"/>
</dbReference>
<dbReference type="AlphaFoldDB" id="A0A8T1JGZ7"/>
<accession>A0A8T1JGZ7</accession>
<dbReference type="EMBL" id="RCMK01002153">
    <property type="protein sequence ID" value="KAG2884208.1"/>
    <property type="molecule type" value="Genomic_DNA"/>
</dbReference>
<proteinExistence type="predicted"/>